<evidence type="ECO:0008006" key="4">
    <source>
        <dbReference type="Google" id="ProtNLM"/>
    </source>
</evidence>
<evidence type="ECO:0000256" key="1">
    <source>
        <dbReference type="SAM" id="Phobius"/>
    </source>
</evidence>
<name>A0A1F8F7Y4_9BACT</name>
<keyword evidence="1" id="KW-0812">Transmembrane</keyword>
<feature type="transmembrane region" description="Helical" evidence="1">
    <location>
        <begin position="32"/>
        <end position="54"/>
    </location>
</feature>
<dbReference type="AlphaFoldDB" id="A0A1F8F7Y4"/>
<feature type="transmembrane region" description="Helical" evidence="1">
    <location>
        <begin position="106"/>
        <end position="126"/>
    </location>
</feature>
<feature type="transmembrane region" description="Helical" evidence="1">
    <location>
        <begin position="142"/>
        <end position="165"/>
    </location>
</feature>
<dbReference type="EMBL" id="MGJL01000006">
    <property type="protein sequence ID" value="OGN08379.1"/>
    <property type="molecule type" value="Genomic_DNA"/>
</dbReference>
<proteinExistence type="predicted"/>
<reference evidence="2 3" key="1">
    <citation type="journal article" date="2016" name="Nat. Commun.">
        <title>Thousands of microbial genomes shed light on interconnected biogeochemical processes in an aquifer system.</title>
        <authorList>
            <person name="Anantharaman K."/>
            <person name="Brown C.T."/>
            <person name="Hug L.A."/>
            <person name="Sharon I."/>
            <person name="Castelle C.J."/>
            <person name="Probst A.J."/>
            <person name="Thomas B.C."/>
            <person name="Singh A."/>
            <person name="Wilkins M.J."/>
            <person name="Karaoz U."/>
            <person name="Brodie E.L."/>
            <person name="Williams K.H."/>
            <person name="Hubbard S.S."/>
            <person name="Banfield J.F."/>
        </authorList>
    </citation>
    <scope>NUCLEOTIDE SEQUENCE [LARGE SCALE GENOMIC DNA]</scope>
</reference>
<feature type="transmembrane region" description="Helical" evidence="1">
    <location>
        <begin position="66"/>
        <end position="86"/>
    </location>
</feature>
<keyword evidence="1" id="KW-1133">Transmembrane helix</keyword>
<dbReference type="Proteomes" id="UP000178023">
    <property type="component" value="Unassembled WGS sequence"/>
</dbReference>
<gene>
    <name evidence="2" type="ORF">A2750_02805</name>
</gene>
<feature type="transmembrane region" description="Helical" evidence="1">
    <location>
        <begin position="7"/>
        <end position="26"/>
    </location>
</feature>
<keyword evidence="1" id="KW-0472">Membrane</keyword>
<evidence type="ECO:0000313" key="2">
    <source>
        <dbReference type="EMBL" id="OGN08379.1"/>
    </source>
</evidence>
<sequence>MRINKTMAVSLSAAFLAADFFLPPLLGFKYNIFIFLFLSVLLGFYTASFQAAIYGFAYSATAELIFGYRFGSIVIPFLAIFILIFWLNRFFSLGQFFSHLGLSGSLFYKVFSLVGLFYALIMLIALERKLAYFSQLPWENEFLFLWDPGLLATIVAGAFIASILLSGKS</sequence>
<evidence type="ECO:0000313" key="3">
    <source>
        <dbReference type="Proteomes" id="UP000178023"/>
    </source>
</evidence>
<protein>
    <recommendedName>
        <fullName evidence="4">Rod shape-determining protein MreD</fullName>
    </recommendedName>
</protein>
<accession>A0A1F8F7Y4</accession>
<comment type="caution">
    <text evidence="2">The sequence shown here is derived from an EMBL/GenBank/DDBJ whole genome shotgun (WGS) entry which is preliminary data.</text>
</comment>
<organism evidence="2 3">
    <name type="scientific">Candidatus Yanofskybacteria bacterium RIFCSPHIGHO2_01_FULL_45_42</name>
    <dbReference type="NCBI Taxonomy" id="1802671"/>
    <lineage>
        <taxon>Bacteria</taxon>
        <taxon>Candidatus Yanofskyibacteriota</taxon>
    </lineage>
</organism>